<dbReference type="InterPro" id="IPR001283">
    <property type="entry name" value="CRISP-related"/>
</dbReference>
<dbReference type="InterPro" id="IPR035940">
    <property type="entry name" value="CAP_sf"/>
</dbReference>
<gene>
    <name evidence="3" type="ORF">niasHT_025173</name>
</gene>
<dbReference type="EMBL" id="JBICBT010000942">
    <property type="protein sequence ID" value="KAL3091411.1"/>
    <property type="molecule type" value="Genomic_DNA"/>
</dbReference>
<dbReference type="SMART" id="SM00198">
    <property type="entry name" value="SCP"/>
    <property type="match status" value="1"/>
</dbReference>
<evidence type="ECO:0000313" key="4">
    <source>
        <dbReference type="Proteomes" id="UP001620626"/>
    </source>
</evidence>
<dbReference type="PANTHER" id="PTHR10334">
    <property type="entry name" value="CYSTEINE-RICH SECRETORY PROTEIN-RELATED"/>
    <property type="match status" value="1"/>
</dbReference>
<dbReference type="AlphaFoldDB" id="A0ABD2JLC0"/>
<dbReference type="Proteomes" id="UP001620626">
    <property type="component" value="Unassembled WGS sequence"/>
</dbReference>
<feature type="compositionally biased region" description="Basic and acidic residues" evidence="1">
    <location>
        <begin position="65"/>
        <end position="76"/>
    </location>
</feature>
<dbReference type="Gene3D" id="3.40.33.10">
    <property type="entry name" value="CAP"/>
    <property type="match status" value="1"/>
</dbReference>
<reference evidence="3 4" key="1">
    <citation type="submission" date="2024-10" db="EMBL/GenBank/DDBJ databases">
        <authorList>
            <person name="Kim D."/>
        </authorList>
    </citation>
    <scope>NUCLEOTIDE SEQUENCE [LARGE SCALE GENOMIC DNA]</scope>
    <source>
        <strain evidence="3">BH-2024</strain>
    </source>
</reference>
<feature type="compositionally biased region" description="Low complexity" evidence="1">
    <location>
        <begin position="383"/>
        <end position="406"/>
    </location>
</feature>
<organism evidence="3 4">
    <name type="scientific">Heterodera trifolii</name>
    <dbReference type="NCBI Taxonomy" id="157864"/>
    <lineage>
        <taxon>Eukaryota</taxon>
        <taxon>Metazoa</taxon>
        <taxon>Ecdysozoa</taxon>
        <taxon>Nematoda</taxon>
        <taxon>Chromadorea</taxon>
        <taxon>Rhabditida</taxon>
        <taxon>Tylenchina</taxon>
        <taxon>Tylenchomorpha</taxon>
        <taxon>Tylenchoidea</taxon>
        <taxon>Heteroderidae</taxon>
        <taxon>Heteroderinae</taxon>
        <taxon>Heterodera</taxon>
    </lineage>
</organism>
<sequence length="428" mass="45413">MPLFQQIRCRMRRLFGGTSKSASLRDASREGEAGGDQAAVSNGKQQRKSGGGRVGFPPFLRKSQSTHERKKGEDKNYVGPSRTFDGAADGTAKSPHSADFLGPISSAGTADAQLISSSYSDTHMASDMSELADGDLDRQLMQTCTDVKYVNRRPGKCSAVVDANFQRQCLQAHNYVRQVYSSPPLLWSQELAALAKTWALKLADRGSVLYPELPGIGENIFLLTSKCNGTAAADAISSPSAGMATKCPPIGDHLTTGIELVAHWAAEANKMDFARPRWNNETKNFTQMVWRSAMEMGVARHWNTAKNCLAIVAFYRPAGNSNLPGEFAANLPSAAEATEDALRAITLAALIQALNRTDLGDGGFRKGPLPPVVTPRHFVGTPNTTKILKSSTSSSSNTNNGIVSVGDSMSNGDGGTPSGGGSGTAKNG</sequence>
<evidence type="ECO:0000259" key="2">
    <source>
        <dbReference type="SMART" id="SM00198"/>
    </source>
</evidence>
<dbReference type="InterPro" id="IPR034113">
    <property type="entry name" value="SCP_GAPR1-like"/>
</dbReference>
<feature type="compositionally biased region" description="Gly residues" evidence="1">
    <location>
        <begin position="412"/>
        <end position="428"/>
    </location>
</feature>
<dbReference type="InterPro" id="IPR014044">
    <property type="entry name" value="CAP_dom"/>
</dbReference>
<dbReference type="SUPFAM" id="SSF55797">
    <property type="entry name" value="PR-1-like"/>
    <property type="match status" value="1"/>
</dbReference>
<name>A0ABD2JLC0_9BILA</name>
<feature type="region of interest" description="Disordered" evidence="1">
    <location>
        <begin position="19"/>
        <end position="97"/>
    </location>
</feature>
<dbReference type="FunFam" id="3.40.33.10:FF:000010">
    <property type="entry name" value="Predicted protein"/>
    <property type="match status" value="1"/>
</dbReference>
<dbReference type="Pfam" id="PF00188">
    <property type="entry name" value="CAP"/>
    <property type="match status" value="1"/>
</dbReference>
<feature type="domain" description="SCP" evidence="2">
    <location>
        <begin position="164"/>
        <end position="323"/>
    </location>
</feature>
<accession>A0ABD2JLC0</accession>
<evidence type="ECO:0000256" key="1">
    <source>
        <dbReference type="SAM" id="MobiDB-lite"/>
    </source>
</evidence>
<comment type="caution">
    <text evidence="3">The sequence shown here is derived from an EMBL/GenBank/DDBJ whole genome shotgun (WGS) entry which is preliminary data.</text>
</comment>
<proteinExistence type="predicted"/>
<dbReference type="CDD" id="cd05382">
    <property type="entry name" value="CAP_GAPR1-like"/>
    <property type="match status" value="1"/>
</dbReference>
<keyword evidence="4" id="KW-1185">Reference proteome</keyword>
<protein>
    <recommendedName>
        <fullName evidence="2">SCP domain-containing protein</fullName>
    </recommendedName>
</protein>
<evidence type="ECO:0000313" key="3">
    <source>
        <dbReference type="EMBL" id="KAL3091411.1"/>
    </source>
</evidence>
<feature type="region of interest" description="Disordered" evidence="1">
    <location>
        <begin position="370"/>
        <end position="428"/>
    </location>
</feature>